<keyword evidence="4" id="KW-1185">Reference proteome</keyword>
<reference evidence="3" key="4">
    <citation type="submission" date="2015-06" db="UniProtKB">
        <authorList>
            <consortium name="EnsemblFungi"/>
        </authorList>
    </citation>
    <scope>IDENTIFICATION</scope>
</reference>
<organism evidence="2">
    <name type="scientific">Microbotryum lychnidis-dioicae (strain p1A1 Lamole / MvSl-1064)</name>
    <name type="common">Anther smut fungus</name>
    <dbReference type="NCBI Taxonomy" id="683840"/>
    <lineage>
        <taxon>Eukaryota</taxon>
        <taxon>Fungi</taxon>
        <taxon>Dikarya</taxon>
        <taxon>Basidiomycota</taxon>
        <taxon>Pucciniomycotina</taxon>
        <taxon>Microbotryomycetes</taxon>
        <taxon>Microbotryales</taxon>
        <taxon>Microbotryaceae</taxon>
        <taxon>Microbotryum</taxon>
    </lineage>
</organism>
<dbReference type="Proteomes" id="UP000017200">
    <property type="component" value="Unassembled WGS sequence"/>
</dbReference>
<accession>U5HK00</accession>
<dbReference type="InParanoid" id="U5HK00"/>
<evidence type="ECO:0000313" key="4">
    <source>
        <dbReference type="Proteomes" id="UP000017200"/>
    </source>
</evidence>
<feature type="chain" id="PRO_5009724682" evidence="1">
    <location>
        <begin position="27"/>
        <end position="77"/>
    </location>
</feature>
<feature type="non-terminal residue" evidence="2">
    <location>
        <position position="77"/>
    </location>
</feature>
<reference evidence="2" key="2">
    <citation type="submission" date="2010-11" db="EMBL/GenBank/DDBJ databases">
        <authorList>
            <consortium name="The Broad Institute Genome Sequencing Platform"/>
            <person name="Earl A."/>
            <person name="Ward D."/>
            <person name="Feldgarden M."/>
            <person name="Gevers D."/>
            <person name="Butler R."/>
            <person name="Young S.K."/>
            <person name="Zeng Q."/>
            <person name="Gargeya S."/>
            <person name="Fitzgerald M."/>
            <person name="Haas B."/>
            <person name="Abouelleil A."/>
            <person name="Alvarado L."/>
            <person name="Arachchi H.M."/>
            <person name="Berlin A."/>
            <person name="Brown A."/>
            <person name="Chapman S.B."/>
            <person name="Chen Z."/>
            <person name="Dunbar C."/>
            <person name="Freedman E."/>
            <person name="Gearin G."/>
            <person name="Gellesch M."/>
            <person name="Goldberg J."/>
            <person name="Griggs A."/>
            <person name="Gujja S."/>
            <person name="Heilman E."/>
            <person name="Heiman D."/>
            <person name="Howarth C."/>
            <person name="Larson L."/>
            <person name="Lui A."/>
            <person name="MacDonald P.J.P."/>
            <person name="Mehta T."/>
            <person name="Montmayeur A."/>
            <person name="Murphy C."/>
            <person name="Neiman D."/>
            <person name="Pearson M."/>
            <person name="Priest M."/>
            <person name="Roberts A."/>
            <person name="Saif S."/>
            <person name="Shea T."/>
            <person name="Shenoy N."/>
            <person name="Sisk P."/>
            <person name="Stolte C."/>
            <person name="Sykes S."/>
            <person name="White J."/>
            <person name="Yandava C."/>
            <person name="Wortman J."/>
            <person name="Nusbaum C."/>
            <person name="Birren B."/>
        </authorList>
    </citation>
    <scope>NUCLEOTIDE SEQUENCE</scope>
    <source>
        <strain evidence="2">P1A1 Lamole</strain>
    </source>
</reference>
<feature type="non-terminal residue" evidence="2">
    <location>
        <position position="1"/>
    </location>
</feature>
<evidence type="ECO:0000313" key="2">
    <source>
        <dbReference type="EMBL" id="KDE02101.1"/>
    </source>
</evidence>
<feature type="signal peptide" evidence="1">
    <location>
        <begin position="1"/>
        <end position="26"/>
    </location>
</feature>
<proteinExistence type="predicted"/>
<evidence type="ECO:0000256" key="1">
    <source>
        <dbReference type="SAM" id="SignalP"/>
    </source>
</evidence>
<reference evidence="4" key="1">
    <citation type="submission" date="2010-11" db="EMBL/GenBank/DDBJ databases">
        <title>The genome sequence of Microbotryum violaceum strain p1A1 Lamole.</title>
        <authorList>
            <person name="Cuomo C."/>
            <person name="Perlin M."/>
            <person name="Young S.K."/>
            <person name="Zeng Q."/>
            <person name="Gargeya S."/>
            <person name="Alvarado L."/>
            <person name="Berlin A."/>
            <person name="Chapman S.B."/>
            <person name="Chen Z."/>
            <person name="Freedman E."/>
            <person name="Gellesch M."/>
            <person name="Goldberg J."/>
            <person name="Griggs A."/>
            <person name="Gujja S."/>
            <person name="Heilman E."/>
            <person name="Heiman D."/>
            <person name="Howarth C."/>
            <person name="Mehta T."/>
            <person name="Neiman D."/>
            <person name="Pearson M."/>
            <person name="Roberts A."/>
            <person name="Saif S."/>
            <person name="Shea T."/>
            <person name="Shenoy N."/>
            <person name="Sisk P."/>
            <person name="Stolte C."/>
            <person name="Sykes S."/>
            <person name="White J."/>
            <person name="Yandava C."/>
            <person name="Haas B."/>
            <person name="Nusbaum C."/>
            <person name="Birren B."/>
        </authorList>
    </citation>
    <scope>NUCLEOTIDE SEQUENCE [LARGE SCALE GENOMIC DNA]</scope>
    <source>
        <strain evidence="4">p1A1 Lamole</strain>
    </source>
</reference>
<gene>
    <name evidence="2" type="ORF">MVLG_07323</name>
</gene>
<dbReference type="HOGENOM" id="CLU_2644912_0_0_1"/>
<dbReference type="AlphaFoldDB" id="U5HK00"/>
<name>U5HK00_USTV1</name>
<evidence type="ECO:0000313" key="3">
    <source>
        <dbReference type="EnsemblFungi" id="MVLG_07323T0"/>
    </source>
</evidence>
<keyword evidence="1" id="KW-0732">Signal</keyword>
<protein>
    <submittedName>
        <fullName evidence="2 3">Uncharacterized protein</fullName>
    </submittedName>
</protein>
<dbReference type="EnsemblFungi" id="MVLG_07323T0">
    <property type="protein sequence ID" value="MVLG_07323T0"/>
    <property type="gene ID" value="MVLG_07323"/>
</dbReference>
<reference evidence="2 4" key="3">
    <citation type="journal article" date="2015" name="BMC Genomics">
        <title>Sex and parasites: genomic and transcriptomic analysis of Microbotryum lychnidis-dioicae, the biotrophic and plant-castrating anther smut fungus.</title>
        <authorList>
            <person name="Perlin M.H."/>
            <person name="Amselem J."/>
            <person name="Fontanillas E."/>
            <person name="Toh S.S."/>
            <person name="Chen Z."/>
            <person name="Goldberg J."/>
            <person name="Duplessis S."/>
            <person name="Henrissat B."/>
            <person name="Young S."/>
            <person name="Zeng Q."/>
            <person name="Aguileta G."/>
            <person name="Petit E."/>
            <person name="Badouin H."/>
            <person name="Andrews J."/>
            <person name="Razeeq D."/>
            <person name="Gabaldon T."/>
            <person name="Quesneville H."/>
            <person name="Giraud T."/>
            <person name="Hood M.E."/>
            <person name="Schultz D.J."/>
            <person name="Cuomo C.A."/>
        </authorList>
    </citation>
    <scope>NUCLEOTIDE SEQUENCE [LARGE SCALE GENOMIC DNA]</scope>
    <source>
        <strain evidence="2">P1A1 Lamole</strain>
        <strain evidence="4">p1A1 Lamole</strain>
    </source>
</reference>
<sequence length="77" mass="9174">ALHMRKNMYSNCLLWSLLIFLNLIRSVSWSRAPVVWPLPIDKTEAIIWVQDSCSPTSRIALPVERSWRRKRPNWKQL</sequence>
<dbReference type="EMBL" id="AEIJ01001762">
    <property type="status" value="NOT_ANNOTATED_CDS"/>
    <property type="molecule type" value="Genomic_DNA"/>
</dbReference>
<dbReference type="EMBL" id="GL542531">
    <property type="protein sequence ID" value="KDE02101.1"/>
    <property type="molecule type" value="Genomic_DNA"/>
</dbReference>